<dbReference type="PANTHER" id="PTHR32208">
    <property type="entry name" value="SECRETED PROTEIN-RELATED"/>
    <property type="match status" value="1"/>
</dbReference>
<dbReference type="EMBL" id="KV417592">
    <property type="protein sequence ID" value="KZP16539.1"/>
    <property type="molecule type" value="Genomic_DNA"/>
</dbReference>
<evidence type="ECO:0000313" key="1">
    <source>
        <dbReference type="EMBL" id="KZP16539.1"/>
    </source>
</evidence>
<name>A0A166F8A7_9AGAM</name>
<dbReference type="Proteomes" id="UP000076532">
    <property type="component" value="Unassembled WGS sequence"/>
</dbReference>
<keyword evidence="2" id="KW-1185">Reference proteome</keyword>
<dbReference type="InterPro" id="IPR037293">
    <property type="entry name" value="Gal_Oxidase_central_sf"/>
</dbReference>
<dbReference type="OrthoDB" id="2019572at2759"/>
<feature type="non-terminal residue" evidence="1">
    <location>
        <position position="1"/>
    </location>
</feature>
<proteinExistence type="predicted"/>
<protein>
    <submittedName>
        <fullName evidence="1">Copper radical oxidase</fullName>
    </submittedName>
</protein>
<accession>A0A166F8A7</accession>
<dbReference type="AlphaFoldDB" id="A0A166F8A7"/>
<reference evidence="1 2" key="1">
    <citation type="journal article" date="2016" name="Mol. Biol. Evol.">
        <title>Comparative Genomics of Early-Diverging Mushroom-Forming Fungi Provides Insights into the Origins of Lignocellulose Decay Capabilities.</title>
        <authorList>
            <person name="Nagy L.G."/>
            <person name="Riley R."/>
            <person name="Tritt A."/>
            <person name="Adam C."/>
            <person name="Daum C."/>
            <person name="Floudas D."/>
            <person name="Sun H."/>
            <person name="Yadav J.S."/>
            <person name="Pangilinan J."/>
            <person name="Larsson K.H."/>
            <person name="Matsuura K."/>
            <person name="Barry K."/>
            <person name="Labutti K."/>
            <person name="Kuo R."/>
            <person name="Ohm R.A."/>
            <person name="Bhattacharya S.S."/>
            <person name="Shirouzu T."/>
            <person name="Yoshinaga Y."/>
            <person name="Martin F.M."/>
            <person name="Grigoriev I.V."/>
            <person name="Hibbett D.S."/>
        </authorList>
    </citation>
    <scope>NUCLEOTIDE SEQUENCE [LARGE SCALE GENOMIC DNA]</scope>
    <source>
        <strain evidence="1 2">CBS 109695</strain>
    </source>
</reference>
<gene>
    <name evidence="1" type="ORF">FIBSPDRAFT_699287</name>
</gene>
<evidence type="ECO:0000313" key="2">
    <source>
        <dbReference type="Proteomes" id="UP000076532"/>
    </source>
</evidence>
<dbReference type="PANTHER" id="PTHR32208:SF21">
    <property type="entry name" value="LOW QUALITY PROTEIN: ALDEHYDE OXIDASE GLOX-LIKE"/>
    <property type="match status" value="1"/>
</dbReference>
<dbReference type="STRING" id="436010.A0A166F8A7"/>
<sequence length="191" mass="20412">PSKGTPVVSPILANTLPAHLNPLTFHLPSGNLLTQSNWATVLLDYTAQEEQALQDILGTVRCYPASGGTATLPLTPTNNWTPTILFCGGSGAKSNGWETPGFNIPHGAVRCIQELREHHAGCVRQIGMSTGTAGCGNTTYTVDRSYDDNELLSPAIYNGSAPWESRWSTDGLSASIIPQMYHYNATLLPDG</sequence>
<dbReference type="Gene3D" id="2.130.10.80">
    <property type="entry name" value="Galactose oxidase/kelch, beta-propeller"/>
    <property type="match status" value="1"/>
</dbReference>
<feature type="non-terminal residue" evidence="1">
    <location>
        <position position="191"/>
    </location>
</feature>
<organism evidence="1 2">
    <name type="scientific">Athelia psychrophila</name>
    <dbReference type="NCBI Taxonomy" id="1759441"/>
    <lineage>
        <taxon>Eukaryota</taxon>
        <taxon>Fungi</taxon>
        <taxon>Dikarya</taxon>
        <taxon>Basidiomycota</taxon>
        <taxon>Agaricomycotina</taxon>
        <taxon>Agaricomycetes</taxon>
        <taxon>Agaricomycetidae</taxon>
        <taxon>Atheliales</taxon>
        <taxon>Atheliaceae</taxon>
        <taxon>Athelia</taxon>
    </lineage>
</organism>